<accession>A0ABR3KMM1</accession>
<keyword evidence="2" id="KW-1185">Reference proteome</keyword>
<organism evidence="1 2">
    <name type="scientific">Trichinella spiralis</name>
    <name type="common">Trichina worm</name>
    <dbReference type="NCBI Taxonomy" id="6334"/>
    <lineage>
        <taxon>Eukaryota</taxon>
        <taxon>Metazoa</taxon>
        <taxon>Ecdysozoa</taxon>
        <taxon>Nematoda</taxon>
        <taxon>Enoplea</taxon>
        <taxon>Dorylaimia</taxon>
        <taxon>Trichinellida</taxon>
        <taxon>Trichinellidae</taxon>
        <taxon>Trichinella</taxon>
    </lineage>
</organism>
<dbReference type="EMBL" id="JBEUSY010000251">
    <property type="protein sequence ID" value="KAL1241618.1"/>
    <property type="molecule type" value="Genomic_DNA"/>
</dbReference>
<evidence type="ECO:0000313" key="2">
    <source>
        <dbReference type="Proteomes" id="UP001558632"/>
    </source>
</evidence>
<dbReference type="Proteomes" id="UP001558632">
    <property type="component" value="Unassembled WGS sequence"/>
</dbReference>
<reference evidence="1 2" key="1">
    <citation type="submission" date="2024-07" db="EMBL/GenBank/DDBJ databases">
        <title>Enhanced genomic and transcriptomic resources for Trichinella pseudospiralis and T. spiralis underpin the discovery of pronounced molecular differences between stages and species.</title>
        <authorList>
            <person name="Pasi K.K."/>
            <person name="La Rosa G."/>
            <person name="Gomez-Morales M.A."/>
            <person name="Tosini F."/>
            <person name="Sumanam S."/>
            <person name="Young N.D."/>
            <person name="Chang B.C."/>
            <person name="Robin G.B."/>
        </authorList>
    </citation>
    <scope>NUCLEOTIDE SEQUENCE [LARGE SCALE GENOMIC DNA]</scope>
    <source>
        <strain evidence="1">ISS534</strain>
    </source>
</reference>
<proteinExistence type="predicted"/>
<protein>
    <submittedName>
        <fullName evidence="1">Retrovirus-related Pol polyprotein from type-1 retrotransposable element</fullName>
    </submittedName>
</protein>
<sequence>MAVKFRSNTAATRAENLRGRLGMKECRFCKSATETLAHICQRCPANHGLVIQRHDAVLTFLEQVALKDSFQIIKEPKTTRTLTEAGQQNEKR</sequence>
<name>A0ABR3KMM1_TRISP</name>
<gene>
    <name evidence="1" type="ORF">TSPI_10532</name>
</gene>
<evidence type="ECO:0000313" key="1">
    <source>
        <dbReference type="EMBL" id="KAL1241618.1"/>
    </source>
</evidence>
<comment type="caution">
    <text evidence="1">The sequence shown here is derived from an EMBL/GenBank/DDBJ whole genome shotgun (WGS) entry which is preliminary data.</text>
</comment>